<comment type="similarity">
    <text evidence="1">Belongs to the UPF0122 family.</text>
</comment>
<evidence type="ECO:0000313" key="5">
    <source>
        <dbReference type="Proteomes" id="UP000183988"/>
    </source>
</evidence>
<comment type="function">
    <text evidence="2">Might take part in the signal recognition particle (SRP) pathway. This is inferred from the conservation of its genetic proximity to ftsY/ffh. May be a regulatory protein.</text>
</comment>
<reference evidence="4 5" key="1">
    <citation type="submission" date="2016-11" db="EMBL/GenBank/DDBJ databases">
        <authorList>
            <person name="Jaros S."/>
            <person name="Januszkiewicz K."/>
            <person name="Wedrychowicz H."/>
        </authorList>
    </citation>
    <scope>NUCLEOTIDE SEQUENCE [LARGE SCALE GENOMIC DNA]</scope>
    <source>
        <strain evidence="4 5">IBRC-M 10683</strain>
    </source>
</reference>
<dbReference type="Gene3D" id="1.10.1740.10">
    <property type="match status" value="1"/>
</dbReference>
<dbReference type="AlphaFoldDB" id="A0A1M5GJC9"/>
<feature type="domain" description="RNA polymerase sigma-70 region 2" evidence="3">
    <location>
        <begin position="13"/>
        <end position="76"/>
    </location>
</feature>
<protein>
    <submittedName>
        <fullName evidence="4">RNA polymerase sigma factor, sigma-70 family</fullName>
    </submittedName>
</protein>
<evidence type="ECO:0000256" key="2">
    <source>
        <dbReference type="ARBA" id="ARBA00024764"/>
    </source>
</evidence>
<gene>
    <name evidence="4" type="ORF">SAMN05216225_101337</name>
</gene>
<sequence length="192" mass="23363">MSKEQKFTFEEVFQQNKNRIHYYVHRLGIHDPHNEYYTEGLHAMWLAYKKYEPNKGPMSTYFNYTIRQRLIDKIRRDEIKELREEQAAEAEEVMKSDGNWNPQQEVPIIKPEGIDLKDWTFWKNVKSILTDKQWKWVDYFIIQGYSQLEIAEKENTTVEAVKQWRKGAIKKLRSVWDEENEIFLLINKEEKE</sequence>
<dbReference type="GO" id="GO:0003700">
    <property type="term" value="F:DNA-binding transcription factor activity"/>
    <property type="evidence" value="ECO:0007669"/>
    <property type="project" value="InterPro"/>
</dbReference>
<dbReference type="GO" id="GO:0006352">
    <property type="term" value="P:DNA-templated transcription initiation"/>
    <property type="evidence" value="ECO:0007669"/>
    <property type="project" value="InterPro"/>
</dbReference>
<dbReference type="OrthoDB" id="9783788at2"/>
<dbReference type="InterPro" id="IPR013324">
    <property type="entry name" value="RNA_pol_sigma_r3/r4-like"/>
</dbReference>
<dbReference type="RefSeq" id="WP_072889637.1">
    <property type="nucleotide sequence ID" value="NZ_FQVW01000013.1"/>
</dbReference>
<dbReference type="InterPro" id="IPR007394">
    <property type="entry name" value="UPF0122"/>
</dbReference>
<dbReference type="Pfam" id="PF04297">
    <property type="entry name" value="UPF0122"/>
    <property type="match status" value="1"/>
</dbReference>
<dbReference type="STRING" id="930117.SAMN05216225_101337"/>
<evidence type="ECO:0000313" key="4">
    <source>
        <dbReference type="EMBL" id="SHG03855.1"/>
    </source>
</evidence>
<name>A0A1M5GJC9_9BACI</name>
<keyword evidence="5" id="KW-1185">Reference proteome</keyword>
<dbReference type="EMBL" id="FQVW01000013">
    <property type="protein sequence ID" value="SHG03855.1"/>
    <property type="molecule type" value="Genomic_DNA"/>
</dbReference>
<dbReference type="NCBIfam" id="TIGR02937">
    <property type="entry name" value="sigma70-ECF"/>
    <property type="match status" value="1"/>
</dbReference>
<evidence type="ECO:0000256" key="1">
    <source>
        <dbReference type="ARBA" id="ARBA00008720"/>
    </source>
</evidence>
<dbReference type="SUPFAM" id="SSF88946">
    <property type="entry name" value="Sigma2 domain of RNA polymerase sigma factors"/>
    <property type="match status" value="1"/>
</dbReference>
<evidence type="ECO:0000259" key="3">
    <source>
        <dbReference type="Pfam" id="PF04542"/>
    </source>
</evidence>
<dbReference type="Pfam" id="PF04542">
    <property type="entry name" value="Sigma70_r2"/>
    <property type="match status" value="1"/>
</dbReference>
<dbReference type="InterPro" id="IPR013325">
    <property type="entry name" value="RNA_pol_sigma_r2"/>
</dbReference>
<dbReference type="Proteomes" id="UP000183988">
    <property type="component" value="Unassembled WGS sequence"/>
</dbReference>
<dbReference type="SUPFAM" id="SSF88659">
    <property type="entry name" value="Sigma3 and sigma4 domains of RNA polymerase sigma factors"/>
    <property type="match status" value="1"/>
</dbReference>
<proteinExistence type="inferred from homology"/>
<dbReference type="InterPro" id="IPR036388">
    <property type="entry name" value="WH-like_DNA-bd_sf"/>
</dbReference>
<dbReference type="Gene3D" id="1.10.10.10">
    <property type="entry name" value="Winged helix-like DNA-binding domain superfamily/Winged helix DNA-binding domain"/>
    <property type="match status" value="1"/>
</dbReference>
<dbReference type="InterPro" id="IPR014284">
    <property type="entry name" value="RNA_pol_sigma-70_dom"/>
</dbReference>
<accession>A0A1M5GJC9</accession>
<dbReference type="InterPro" id="IPR007627">
    <property type="entry name" value="RNA_pol_sigma70_r2"/>
</dbReference>
<organism evidence="4 5">
    <name type="scientific">Ornithinibacillus halophilus</name>
    <dbReference type="NCBI Taxonomy" id="930117"/>
    <lineage>
        <taxon>Bacteria</taxon>
        <taxon>Bacillati</taxon>
        <taxon>Bacillota</taxon>
        <taxon>Bacilli</taxon>
        <taxon>Bacillales</taxon>
        <taxon>Bacillaceae</taxon>
        <taxon>Ornithinibacillus</taxon>
    </lineage>
</organism>